<proteinExistence type="predicted"/>
<keyword evidence="3" id="KW-1185">Reference proteome</keyword>
<dbReference type="AlphaFoldDB" id="A0A2I0X9U5"/>
<dbReference type="Proteomes" id="UP000233837">
    <property type="component" value="Unassembled WGS sequence"/>
</dbReference>
<organism evidence="2 3">
    <name type="scientific">Dendrobium catenatum</name>
    <dbReference type="NCBI Taxonomy" id="906689"/>
    <lineage>
        <taxon>Eukaryota</taxon>
        <taxon>Viridiplantae</taxon>
        <taxon>Streptophyta</taxon>
        <taxon>Embryophyta</taxon>
        <taxon>Tracheophyta</taxon>
        <taxon>Spermatophyta</taxon>
        <taxon>Magnoliopsida</taxon>
        <taxon>Liliopsida</taxon>
        <taxon>Asparagales</taxon>
        <taxon>Orchidaceae</taxon>
        <taxon>Epidendroideae</taxon>
        <taxon>Malaxideae</taxon>
        <taxon>Dendrobiinae</taxon>
        <taxon>Dendrobium</taxon>
    </lineage>
</organism>
<dbReference type="EMBL" id="KZ502039">
    <property type="protein sequence ID" value="PKU84666.1"/>
    <property type="molecule type" value="Genomic_DNA"/>
</dbReference>
<evidence type="ECO:0000313" key="3">
    <source>
        <dbReference type="Proteomes" id="UP000233837"/>
    </source>
</evidence>
<sequence>MDGSRSLSKILDRASHRALVTGEWYIPGQRLSGFRIDELASMGRSSGDEKVETTRIGDAGAAESIGCSDGGDNVGRVLPEESWRDL</sequence>
<feature type="region of interest" description="Disordered" evidence="1">
    <location>
        <begin position="59"/>
        <end position="86"/>
    </location>
</feature>
<evidence type="ECO:0000313" key="2">
    <source>
        <dbReference type="EMBL" id="PKU84666.1"/>
    </source>
</evidence>
<reference evidence="2 3" key="1">
    <citation type="journal article" date="2016" name="Sci. Rep.">
        <title>The Dendrobium catenatum Lindl. genome sequence provides insights into polysaccharide synthase, floral development and adaptive evolution.</title>
        <authorList>
            <person name="Zhang G.Q."/>
            <person name="Xu Q."/>
            <person name="Bian C."/>
            <person name="Tsai W.C."/>
            <person name="Yeh C.M."/>
            <person name="Liu K.W."/>
            <person name="Yoshida K."/>
            <person name="Zhang L.S."/>
            <person name="Chang S.B."/>
            <person name="Chen F."/>
            <person name="Shi Y."/>
            <person name="Su Y.Y."/>
            <person name="Zhang Y.Q."/>
            <person name="Chen L.J."/>
            <person name="Yin Y."/>
            <person name="Lin M."/>
            <person name="Huang H."/>
            <person name="Deng H."/>
            <person name="Wang Z.W."/>
            <person name="Zhu S.L."/>
            <person name="Zhao X."/>
            <person name="Deng C."/>
            <person name="Niu S.C."/>
            <person name="Huang J."/>
            <person name="Wang M."/>
            <person name="Liu G.H."/>
            <person name="Yang H.J."/>
            <person name="Xiao X.J."/>
            <person name="Hsiao Y.Y."/>
            <person name="Wu W.L."/>
            <person name="Chen Y.Y."/>
            <person name="Mitsuda N."/>
            <person name="Ohme-Takagi M."/>
            <person name="Luo Y.B."/>
            <person name="Van de Peer Y."/>
            <person name="Liu Z.J."/>
        </authorList>
    </citation>
    <scope>NUCLEOTIDE SEQUENCE [LARGE SCALE GENOMIC DNA]</scope>
    <source>
        <tissue evidence="2">The whole plant</tissue>
    </source>
</reference>
<gene>
    <name evidence="2" type="ORF">MA16_Dca022244</name>
</gene>
<name>A0A2I0X9U5_9ASPA</name>
<protein>
    <submittedName>
        <fullName evidence="2">Uncharacterized protein</fullName>
    </submittedName>
</protein>
<reference evidence="2 3" key="2">
    <citation type="journal article" date="2017" name="Nature">
        <title>The Apostasia genome and the evolution of orchids.</title>
        <authorList>
            <person name="Zhang G.Q."/>
            <person name="Liu K.W."/>
            <person name="Li Z."/>
            <person name="Lohaus R."/>
            <person name="Hsiao Y.Y."/>
            <person name="Niu S.C."/>
            <person name="Wang J.Y."/>
            <person name="Lin Y.C."/>
            <person name="Xu Q."/>
            <person name="Chen L.J."/>
            <person name="Yoshida K."/>
            <person name="Fujiwara S."/>
            <person name="Wang Z.W."/>
            <person name="Zhang Y.Q."/>
            <person name="Mitsuda N."/>
            <person name="Wang M."/>
            <person name="Liu G.H."/>
            <person name="Pecoraro L."/>
            <person name="Huang H.X."/>
            <person name="Xiao X.J."/>
            <person name="Lin M."/>
            <person name="Wu X.Y."/>
            <person name="Wu W.L."/>
            <person name="Chen Y.Y."/>
            <person name="Chang S.B."/>
            <person name="Sakamoto S."/>
            <person name="Ohme-Takagi M."/>
            <person name="Yagi M."/>
            <person name="Zeng S.J."/>
            <person name="Shen C.Y."/>
            <person name="Yeh C.M."/>
            <person name="Luo Y.B."/>
            <person name="Tsai W.C."/>
            <person name="Van de Peer Y."/>
            <person name="Liu Z.J."/>
        </authorList>
    </citation>
    <scope>NUCLEOTIDE SEQUENCE [LARGE SCALE GENOMIC DNA]</scope>
    <source>
        <tissue evidence="2">The whole plant</tissue>
    </source>
</reference>
<evidence type="ECO:0000256" key="1">
    <source>
        <dbReference type="SAM" id="MobiDB-lite"/>
    </source>
</evidence>
<accession>A0A2I0X9U5</accession>